<name>A0A4Z0AMI9_9PSED</name>
<reference evidence="2 3" key="1">
    <citation type="journal article" date="2019" name="Syst. Appl. Microbiol.">
        <title>New species of pathogenic Pseudomonas isolated from citrus in Tunisia: Proposal of Pseudomonas kairouanensis sp. nov. and Pseudomonas nabeulensis sp. nov.</title>
        <authorList>
            <person name="Oueslati M."/>
            <person name="Mulet M."/>
            <person name="Gomila M."/>
            <person name="Berge O."/>
            <person name="Hajlaoui M.R."/>
            <person name="Lalucat J."/>
            <person name="Sadfi-Zouaoui N."/>
            <person name="Garcia-Valdes E."/>
        </authorList>
    </citation>
    <scope>NUCLEOTIDE SEQUENCE [LARGE SCALE GENOMIC DNA]</scope>
    <source>
        <strain evidence="2 3">KC12</strain>
    </source>
</reference>
<dbReference type="OrthoDB" id="8480752at2"/>
<comment type="caution">
    <text evidence="2">The sequence shown here is derived from an EMBL/GenBank/DDBJ whole genome shotgun (WGS) entry which is preliminary data.</text>
</comment>
<evidence type="ECO:0000313" key="2">
    <source>
        <dbReference type="EMBL" id="TFY87399.1"/>
    </source>
</evidence>
<organism evidence="2 3">
    <name type="scientific">Pseudomonas kairouanensis</name>
    <dbReference type="NCBI Taxonomy" id="2293832"/>
    <lineage>
        <taxon>Bacteria</taxon>
        <taxon>Pseudomonadati</taxon>
        <taxon>Pseudomonadota</taxon>
        <taxon>Gammaproteobacteria</taxon>
        <taxon>Pseudomonadales</taxon>
        <taxon>Pseudomonadaceae</taxon>
        <taxon>Pseudomonas</taxon>
    </lineage>
</organism>
<accession>A0A4Z0AMI9</accession>
<dbReference type="RefSeq" id="WP_135290515.1">
    <property type="nucleotide sequence ID" value="NZ_QUZU01000024.1"/>
</dbReference>
<proteinExistence type="predicted"/>
<dbReference type="Pfam" id="PF19802">
    <property type="entry name" value="DUF6285"/>
    <property type="match status" value="1"/>
</dbReference>
<feature type="domain" description="DUF6285" evidence="1">
    <location>
        <begin position="22"/>
        <end position="118"/>
    </location>
</feature>
<keyword evidence="3" id="KW-1185">Reference proteome</keyword>
<evidence type="ECO:0000259" key="1">
    <source>
        <dbReference type="Pfam" id="PF19802"/>
    </source>
</evidence>
<dbReference type="InterPro" id="IPR046252">
    <property type="entry name" value="DUF6285"/>
</dbReference>
<dbReference type="Proteomes" id="UP000297391">
    <property type="component" value="Unassembled WGS sequence"/>
</dbReference>
<protein>
    <recommendedName>
        <fullName evidence="1">DUF6285 domain-containing protein</fullName>
    </recommendedName>
</protein>
<gene>
    <name evidence="2" type="ORF">DYL59_18765</name>
</gene>
<dbReference type="AlphaFoldDB" id="A0A4Z0AMI9"/>
<sequence length="124" mass="13552">MTVGARDLLDTARGVLLTELLPELDKGLHYEGRMIARAMSIAAREIDIGADVEAIEARALASVMSNHGLLELTPMHARNLLAGFIRNGVYDPVDSTREQLLAALLRITQARLAISNPKAIRDEH</sequence>
<dbReference type="EMBL" id="QUZU01000024">
    <property type="protein sequence ID" value="TFY87399.1"/>
    <property type="molecule type" value="Genomic_DNA"/>
</dbReference>
<evidence type="ECO:0000313" key="3">
    <source>
        <dbReference type="Proteomes" id="UP000297391"/>
    </source>
</evidence>